<dbReference type="InterPro" id="IPR036278">
    <property type="entry name" value="Sialidase_sf"/>
</dbReference>
<accession>A0ABV4TNU4</accession>
<evidence type="ECO:0000259" key="3">
    <source>
        <dbReference type="Pfam" id="PF13088"/>
    </source>
</evidence>
<dbReference type="CDD" id="cd15482">
    <property type="entry name" value="Sialidase_non-viral"/>
    <property type="match status" value="1"/>
</dbReference>
<keyword evidence="5" id="KW-1185">Reference proteome</keyword>
<dbReference type="Gene3D" id="2.60.40.1190">
    <property type="match status" value="1"/>
</dbReference>
<dbReference type="PANTHER" id="PTHR38792:SF3">
    <property type="entry name" value="BNR_ASP-BOX REPEAT DOMAIN PROTEIN (AFU_ORTHOLOGUE AFUA_7G06430)-RELATED"/>
    <property type="match status" value="1"/>
</dbReference>
<dbReference type="Gene3D" id="2.120.10.10">
    <property type="match status" value="1"/>
</dbReference>
<dbReference type="Pfam" id="PF13088">
    <property type="entry name" value="BNR_2"/>
    <property type="match status" value="1"/>
</dbReference>
<dbReference type="SUPFAM" id="SSF49344">
    <property type="entry name" value="CBD9-like"/>
    <property type="match status" value="1"/>
</dbReference>
<feature type="chain" id="PRO_5046286554" evidence="1">
    <location>
        <begin position="21"/>
        <end position="583"/>
    </location>
</feature>
<dbReference type="Proteomes" id="UP001574170">
    <property type="component" value="Unassembled WGS sequence"/>
</dbReference>
<sequence length="583" mass="64942">MKKINYVFLGLLFIPLFSCSDSSDGNDEKPVVENIATKPAIEGVRIAWDYTTLIQVSDKNSTNYNGYARLVQLTDKKLICTYESGGAILVKTSTDFGSTWSTPITVVSGNTLVNMTTPDILQLKDNSILICYNPRPIGNGNNTEKFSINTIKSYDGGLTWKENQIVYEASSEFENGCWEPSALQIPSGEIQLFFSNENVYRNSNEQNISLIRSSDNGLTWSTTPEIVSYRAGKRDGMPSPILLKNQTEIVFSIEDNGIDNQFKPYIIRNSITENWKQTVDANSNNRNYALEETLSNPIYAGAPYLSQISTGEVIMSYQGTENRATNDINNADMKVVIGTNEAKKFNRKSTPFLLSSGKSALWNSIKVLNDDTVVALTTTNQFSTSSQVWMIKGHIIPEINAINETAIIDGQSNEAVWQKGKPVFIGQKSNTQLEANFTYDSEYLYVFAQIKDSQIVSTNALTDSDGFNLYLDPKNRSLIAPGKSIFKLELGHSNLFSIYEGENSKWKKLNSSQEVATTTVKTSNGYQTEIKIPWIILGGMPAKQTRIGYNIELREKGANNYTESISTNSSDKPYSWSTLKLVN</sequence>
<gene>
    <name evidence="4" type="ORF">AAGV33_15515</name>
</gene>
<organism evidence="4 5">
    <name type="scientific">Flavobacterium magnesitis</name>
    <dbReference type="NCBI Taxonomy" id="3138077"/>
    <lineage>
        <taxon>Bacteria</taxon>
        <taxon>Pseudomonadati</taxon>
        <taxon>Bacteroidota</taxon>
        <taxon>Flavobacteriia</taxon>
        <taxon>Flavobacteriales</taxon>
        <taxon>Flavobacteriaceae</taxon>
        <taxon>Flavobacterium</taxon>
    </lineage>
</organism>
<proteinExistence type="predicted"/>
<dbReference type="Pfam" id="PF06452">
    <property type="entry name" value="CBM9_1"/>
    <property type="match status" value="1"/>
</dbReference>
<feature type="domain" description="Sialidase" evidence="3">
    <location>
        <begin position="147"/>
        <end position="224"/>
    </location>
</feature>
<dbReference type="InterPro" id="IPR010502">
    <property type="entry name" value="Carb-bd_dom_fam9"/>
</dbReference>
<feature type="signal peptide" evidence="1">
    <location>
        <begin position="1"/>
        <end position="20"/>
    </location>
</feature>
<evidence type="ECO:0000313" key="4">
    <source>
        <dbReference type="EMBL" id="MFA9195819.1"/>
    </source>
</evidence>
<name>A0ABV4TNU4_9FLAO</name>
<dbReference type="SUPFAM" id="SSF50939">
    <property type="entry name" value="Sialidases"/>
    <property type="match status" value="1"/>
</dbReference>
<evidence type="ECO:0000259" key="2">
    <source>
        <dbReference type="Pfam" id="PF06452"/>
    </source>
</evidence>
<dbReference type="InterPro" id="IPR011040">
    <property type="entry name" value="Sialidase"/>
</dbReference>
<feature type="domain" description="Carbohydrate-binding" evidence="2">
    <location>
        <begin position="408"/>
        <end position="576"/>
    </location>
</feature>
<dbReference type="EMBL" id="JBCFQK010000033">
    <property type="protein sequence ID" value="MFA9195819.1"/>
    <property type="molecule type" value="Genomic_DNA"/>
</dbReference>
<dbReference type="PANTHER" id="PTHR38792">
    <property type="entry name" value="BNR/ASP-BOX REPEAT DOMAIN PROTEIN (AFU_ORTHOLOGUE AFUA_7G06430)-RELATED"/>
    <property type="match status" value="1"/>
</dbReference>
<reference evidence="4 5" key="1">
    <citation type="submission" date="2024-04" db="EMBL/GenBank/DDBJ databases">
        <title>New Clade of Flavobacterium.</title>
        <authorList>
            <person name="Matos L."/>
            <person name="Proenca D.N."/>
            <person name="Fransisco R.M."/>
            <person name="Chung A.P."/>
            <person name="Maccario L."/>
            <person name="Sorensen S.J."/>
            <person name="Morais P.V."/>
        </authorList>
    </citation>
    <scope>NUCLEOTIDE SEQUENCE [LARGE SCALE GENOMIC DNA]</scope>
    <source>
        <strain evidence="4 5">FBOR7N2.3</strain>
    </source>
</reference>
<protein>
    <submittedName>
        <fullName evidence="4">Sugar-binding protein</fullName>
    </submittedName>
</protein>
<evidence type="ECO:0000256" key="1">
    <source>
        <dbReference type="SAM" id="SignalP"/>
    </source>
</evidence>
<evidence type="ECO:0000313" key="5">
    <source>
        <dbReference type="Proteomes" id="UP001574170"/>
    </source>
</evidence>
<comment type="caution">
    <text evidence="4">The sequence shown here is derived from an EMBL/GenBank/DDBJ whole genome shotgun (WGS) entry which is preliminary data.</text>
</comment>
<keyword evidence="1" id="KW-0732">Signal</keyword>
<dbReference type="RefSeq" id="WP_373393229.1">
    <property type="nucleotide sequence ID" value="NZ_JBCFQK010000033.1"/>
</dbReference>